<dbReference type="PROSITE" id="PS00889">
    <property type="entry name" value="CNMP_BINDING_2"/>
    <property type="match status" value="1"/>
</dbReference>
<dbReference type="SUPFAM" id="SSF141868">
    <property type="entry name" value="EAL domain-like"/>
    <property type="match status" value="1"/>
</dbReference>
<proteinExistence type="predicted"/>
<dbReference type="CDD" id="cd00038">
    <property type="entry name" value="CAP_ED"/>
    <property type="match status" value="1"/>
</dbReference>
<dbReference type="InterPro" id="IPR001633">
    <property type="entry name" value="EAL_dom"/>
</dbReference>
<dbReference type="AlphaFoldDB" id="A0A512DJE2"/>
<keyword evidence="4" id="KW-1185">Reference proteome</keyword>
<dbReference type="PANTHER" id="PTHR33121:SF70">
    <property type="entry name" value="SIGNALING PROTEIN YKOW"/>
    <property type="match status" value="1"/>
</dbReference>
<dbReference type="Proteomes" id="UP000321523">
    <property type="component" value="Unassembled WGS sequence"/>
</dbReference>
<dbReference type="Gene3D" id="3.20.20.450">
    <property type="entry name" value="EAL domain"/>
    <property type="match status" value="1"/>
</dbReference>
<dbReference type="PROSITE" id="PS50042">
    <property type="entry name" value="CNMP_BINDING_3"/>
    <property type="match status" value="1"/>
</dbReference>
<dbReference type="Gene3D" id="2.60.120.10">
    <property type="entry name" value="Jelly Rolls"/>
    <property type="match status" value="1"/>
</dbReference>
<dbReference type="InterPro" id="IPR018488">
    <property type="entry name" value="cNMP-bd_CS"/>
</dbReference>
<evidence type="ECO:0000259" key="2">
    <source>
        <dbReference type="PROSITE" id="PS50883"/>
    </source>
</evidence>
<organism evidence="3 4">
    <name type="scientific">Skermanella aerolata</name>
    <dbReference type="NCBI Taxonomy" id="393310"/>
    <lineage>
        <taxon>Bacteria</taxon>
        <taxon>Pseudomonadati</taxon>
        <taxon>Pseudomonadota</taxon>
        <taxon>Alphaproteobacteria</taxon>
        <taxon>Rhodospirillales</taxon>
        <taxon>Azospirillaceae</taxon>
        <taxon>Skermanella</taxon>
    </lineage>
</organism>
<dbReference type="SMART" id="SM00052">
    <property type="entry name" value="EAL"/>
    <property type="match status" value="1"/>
</dbReference>
<reference evidence="3 4" key="1">
    <citation type="submission" date="2019-07" db="EMBL/GenBank/DDBJ databases">
        <title>Whole genome shotgun sequence of Skermanella aerolata NBRC 106429.</title>
        <authorList>
            <person name="Hosoyama A."/>
            <person name="Uohara A."/>
            <person name="Ohji S."/>
            <person name="Ichikawa N."/>
        </authorList>
    </citation>
    <scope>NUCLEOTIDE SEQUENCE [LARGE SCALE GENOMIC DNA]</scope>
    <source>
        <strain evidence="3 4">NBRC 106429</strain>
    </source>
</reference>
<evidence type="ECO:0000259" key="1">
    <source>
        <dbReference type="PROSITE" id="PS50042"/>
    </source>
</evidence>
<feature type="domain" description="Cyclic nucleotide-binding" evidence="1">
    <location>
        <begin position="1"/>
        <end position="104"/>
    </location>
</feature>
<dbReference type="Pfam" id="PF00027">
    <property type="entry name" value="cNMP_binding"/>
    <property type="match status" value="1"/>
</dbReference>
<dbReference type="SMART" id="SM00100">
    <property type="entry name" value="cNMP"/>
    <property type="match status" value="1"/>
</dbReference>
<feature type="domain" description="EAL" evidence="2">
    <location>
        <begin position="144"/>
        <end position="395"/>
    </location>
</feature>
<dbReference type="GO" id="GO:0071111">
    <property type="term" value="F:cyclic-guanylate-specific phosphodiesterase activity"/>
    <property type="evidence" value="ECO:0007669"/>
    <property type="project" value="InterPro"/>
</dbReference>
<dbReference type="PANTHER" id="PTHR33121">
    <property type="entry name" value="CYCLIC DI-GMP PHOSPHODIESTERASE PDEF"/>
    <property type="match status" value="1"/>
</dbReference>
<protein>
    <recommendedName>
        <fullName evidence="5">Cyclic nucleotide-binding protein</fullName>
    </recommendedName>
</protein>
<dbReference type="SUPFAM" id="SSF51206">
    <property type="entry name" value="cAMP-binding domain-like"/>
    <property type="match status" value="1"/>
</dbReference>
<evidence type="ECO:0008006" key="5">
    <source>
        <dbReference type="Google" id="ProtNLM"/>
    </source>
</evidence>
<evidence type="ECO:0000313" key="4">
    <source>
        <dbReference type="Proteomes" id="UP000321523"/>
    </source>
</evidence>
<dbReference type="RefSeq" id="WP_052830702.1">
    <property type="nucleotide sequence ID" value="NZ_BJYZ01000002.1"/>
</dbReference>
<accession>A0A512DJE2</accession>
<dbReference type="InterPro" id="IPR014710">
    <property type="entry name" value="RmlC-like_jellyroll"/>
</dbReference>
<gene>
    <name evidence="3" type="ORF">SAE02_07460</name>
</gene>
<name>A0A512DJE2_9PROT</name>
<dbReference type="InterPro" id="IPR018490">
    <property type="entry name" value="cNMP-bd_dom_sf"/>
</dbReference>
<dbReference type="InterPro" id="IPR050706">
    <property type="entry name" value="Cyclic-di-GMP_PDE-like"/>
</dbReference>
<dbReference type="InterPro" id="IPR000595">
    <property type="entry name" value="cNMP-bd_dom"/>
</dbReference>
<comment type="caution">
    <text evidence="3">The sequence shown here is derived from an EMBL/GenBank/DDBJ whole genome shotgun (WGS) entry which is preliminary data.</text>
</comment>
<dbReference type="EMBL" id="BJYZ01000002">
    <property type="protein sequence ID" value="GEO36598.1"/>
    <property type="molecule type" value="Genomic_DNA"/>
</dbReference>
<dbReference type="InterPro" id="IPR035919">
    <property type="entry name" value="EAL_sf"/>
</dbReference>
<dbReference type="PROSITE" id="PS50883">
    <property type="entry name" value="EAL"/>
    <property type="match status" value="1"/>
</dbReference>
<sequence>MIRKTYLPGATIFFEGQPADCAYIVERGQVEICAVRDRTHITLATLGQGEIFGEMAVLDDGVRSAEARAVQETEVLIIRSDQLRRRILEAEPIVGQVLSSLIKRFRQAQTGLLSDLPTRMGTSHVVMPNANCDEIGSSGAALEWLLREYDLERGLAACEFVPFFQPIVMIEDRSIAGFEALARWRHPERGLVPPSEFIDLGERCGLIRHIDLAIIAEACRLLRQATPVGATPFLSVNLSAQHFTDFGVVASLSKILSDTGFDPAHLKVELTETALVQDPRKAHEVLTQIKGLGVTIALDDFGTGYSSLSYLHSFPFDVLKIDQSFVRQLGKPGRTHDIVETIIMLANRMGMLVVAEGIETPDLIPPLQQLGCTFGQGYHYSRPVPASELAGLLAR</sequence>
<dbReference type="Pfam" id="PF00563">
    <property type="entry name" value="EAL"/>
    <property type="match status" value="1"/>
</dbReference>
<dbReference type="CDD" id="cd01948">
    <property type="entry name" value="EAL"/>
    <property type="match status" value="1"/>
</dbReference>
<evidence type="ECO:0000313" key="3">
    <source>
        <dbReference type="EMBL" id="GEO36598.1"/>
    </source>
</evidence>